<proteinExistence type="predicted"/>
<reference evidence="1" key="1">
    <citation type="submission" date="2021-08" db="EMBL/GenBank/DDBJ databases">
        <title>WGS assembly of Ceratopteris richardii.</title>
        <authorList>
            <person name="Marchant D.B."/>
            <person name="Chen G."/>
            <person name="Jenkins J."/>
            <person name="Shu S."/>
            <person name="Leebens-Mack J."/>
            <person name="Grimwood J."/>
            <person name="Schmutz J."/>
            <person name="Soltis P."/>
            <person name="Soltis D."/>
            <person name="Chen Z.-H."/>
        </authorList>
    </citation>
    <scope>NUCLEOTIDE SEQUENCE</scope>
    <source>
        <strain evidence="1">Whitten #5841</strain>
        <tissue evidence="1">Leaf</tissue>
    </source>
</reference>
<organism evidence="1 2">
    <name type="scientific">Ceratopteris richardii</name>
    <name type="common">Triangle waterfern</name>
    <dbReference type="NCBI Taxonomy" id="49495"/>
    <lineage>
        <taxon>Eukaryota</taxon>
        <taxon>Viridiplantae</taxon>
        <taxon>Streptophyta</taxon>
        <taxon>Embryophyta</taxon>
        <taxon>Tracheophyta</taxon>
        <taxon>Polypodiopsida</taxon>
        <taxon>Polypodiidae</taxon>
        <taxon>Polypodiales</taxon>
        <taxon>Pteridineae</taxon>
        <taxon>Pteridaceae</taxon>
        <taxon>Parkerioideae</taxon>
        <taxon>Ceratopteris</taxon>
    </lineage>
</organism>
<keyword evidence="2" id="KW-1185">Reference proteome</keyword>
<accession>A0A8T2U9Z9</accession>
<dbReference type="Proteomes" id="UP000825935">
    <property type="component" value="Chromosome 9"/>
</dbReference>
<sequence>MKCNDMQQAACRKIQQRDRHFITAQAADHHFAYQSHPGHKDGKQVKGETNCKTQMIISRFRAPASVTQSNVSSPYAEHYAQLRTRMVPLRKKTSLPYRQSLLFGKSLFPVAQAHAVLSH</sequence>
<comment type="caution">
    <text evidence="1">The sequence shown here is derived from an EMBL/GenBank/DDBJ whole genome shotgun (WGS) entry which is preliminary data.</text>
</comment>
<dbReference type="AlphaFoldDB" id="A0A8T2U9Z9"/>
<gene>
    <name evidence="1" type="ORF">KP509_09G098100</name>
</gene>
<evidence type="ECO:0000313" key="1">
    <source>
        <dbReference type="EMBL" id="KAH7430425.1"/>
    </source>
</evidence>
<name>A0A8T2U9Z9_CERRI</name>
<evidence type="ECO:0000313" key="2">
    <source>
        <dbReference type="Proteomes" id="UP000825935"/>
    </source>
</evidence>
<protein>
    <submittedName>
        <fullName evidence="1">Uncharacterized protein</fullName>
    </submittedName>
</protein>
<dbReference type="EMBL" id="CM035414">
    <property type="protein sequence ID" value="KAH7430425.1"/>
    <property type="molecule type" value="Genomic_DNA"/>
</dbReference>